<dbReference type="CDD" id="cd00192">
    <property type="entry name" value="PTKc"/>
    <property type="match status" value="1"/>
</dbReference>
<dbReference type="GO" id="GO:0007399">
    <property type="term" value="P:nervous system development"/>
    <property type="evidence" value="ECO:0007669"/>
    <property type="project" value="TreeGrafter"/>
</dbReference>
<dbReference type="GO" id="GO:0004714">
    <property type="term" value="F:transmembrane receptor protein tyrosine kinase activity"/>
    <property type="evidence" value="ECO:0007669"/>
    <property type="project" value="UniProtKB-EC"/>
</dbReference>
<feature type="region of interest" description="Disordered" evidence="4">
    <location>
        <begin position="1412"/>
        <end position="1435"/>
    </location>
</feature>
<evidence type="ECO:0000259" key="6">
    <source>
        <dbReference type="PROSITE" id="PS50011"/>
    </source>
</evidence>
<evidence type="ECO:0000313" key="8">
    <source>
        <dbReference type="WBParaSite" id="MhA1_Contig0.frz3.fgene2"/>
    </source>
</evidence>
<feature type="domain" description="Protein kinase" evidence="6">
    <location>
        <begin position="1096"/>
        <end position="1373"/>
    </location>
</feature>
<accession>A0A1I8AWT0</accession>
<dbReference type="Gene3D" id="3.90.1200.10">
    <property type="match status" value="1"/>
</dbReference>
<dbReference type="PANTHER" id="PTHR24416:SF564">
    <property type="entry name" value="MACROPHAGE-STIMULATING PROTEIN RECEPTOR"/>
    <property type="match status" value="1"/>
</dbReference>
<dbReference type="PROSITE" id="PS50011">
    <property type="entry name" value="PROTEIN_KINASE_DOM"/>
    <property type="match status" value="1"/>
</dbReference>
<dbReference type="SUPFAM" id="SSF56112">
    <property type="entry name" value="Protein kinase-like (PK-like)"/>
    <property type="match status" value="2"/>
</dbReference>
<dbReference type="PROSITE" id="PS00107">
    <property type="entry name" value="PROTEIN_KINASE_ATP"/>
    <property type="match status" value="1"/>
</dbReference>
<dbReference type="InterPro" id="IPR050122">
    <property type="entry name" value="RTK"/>
</dbReference>
<dbReference type="GO" id="GO:0007169">
    <property type="term" value="P:cell surface receptor protein tyrosine kinase signaling pathway"/>
    <property type="evidence" value="ECO:0007669"/>
    <property type="project" value="TreeGrafter"/>
</dbReference>
<reference evidence="8" key="1">
    <citation type="submission" date="2016-11" db="UniProtKB">
        <authorList>
            <consortium name="WormBaseParasite"/>
        </authorList>
    </citation>
    <scope>IDENTIFICATION</scope>
</reference>
<dbReference type="GO" id="GO:0005886">
    <property type="term" value="C:plasma membrane"/>
    <property type="evidence" value="ECO:0007669"/>
    <property type="project" value="TreeGrafter"/>
</dbReference>
<dbReference type="InterPro" id="IPR036352">
    <property type="entry name" value="Semap_dom_sf"/>
</dbReference>
<comment type="catalytic activity">
    <reaction evidence="2">
        <text>L-tyrosyl-[protein] + ATP = O-phospho-L-tyrosyl-[protein] + ADP + H(+)</text>
        <dbReference type="Rhea" id="RHEA:10596"/>
        <dbReference type="Rhea" id="RHEA-COMP:10136"/>
        <dbReference type="Rhea" id="RHEA-COMP:20101"/>
        <dbReference type="ChEBI" id="CHEBI:15378"/>
        <dbReference type="ChEBI" id="CHEBI:30616"/>
        <dbReference type="ChEBI" id="CHEBI:46858"/>
        <dbReference type="ChEBI" id="CHEBI:61978"/>
        <dbReference type="ChEBI" id="CHEBI:456216"/>
        <dbReference type="EC" id="2.7.10.1"/>
    </reaction>
</comment>
<feature type="compositionally biased region" description="Low complexity" evidence="4">
    <location>
        <begin position="1412"/>
        <end position="1423"/>
    </location>
</feature>
<keyword evidence="5" id="KW-0812">Transmembrane</keyword>
<name>A0A1I8AWT0_MELHA</name>
<dbReference type="InterPro" id="IPR017441">
    <property type="entry name" value="Protein_kinase_ATP_BS"/>
</dbReference>
<dbReference type="InterPro" id="IPR012877">
    <property type="entry name" value="Dhs-27"/>
</dbReference>
<keyword evidence="5" id="KW-0472">Membrane</keyword>
<dbReference type="Proteomes" id="UP000095281">
    <property type="component" value="Unplaced"/>
</dbReference>
<keyword evidence="3" id="KW-0067">ATP-binding</keyword>
<evidence type="ECO:0000256" key="5">
    <source>
        <dbReference type="SAM" id="Phobius"/>
    </source>
</evidence>
<dbReference type="SMART" id="SM00219">
    <property type="entry name" value="TyrKc"/>
    <property type="match status" value="1"/>
</dbReference>
<dbReference type="Pfam" id="PF07914">
    <property type="entry name" value="DUF1679"/>
    <property type="match status" value="1"/>
</dbReference>
<feature type="binding site" evidence="3">
    <location>
        <position position="1132"/>
    </location>
    <ligand>
        <name>ATP</name>
        <dbReference type="ChEBI" id="CHEBI:30616"/>
    </ligand>
</feature>
<dbReference type="SUPFAM" id="SSF101912">
    <property type="entry name" value="Sema domain"/>
    <property type="match status" value="1"/>
</dbReference>
<dbReference type="Pfam" id="PF07714">
    <property type="entry name" value="PK_Tyr_Ser-Thr"/>
    <property type="match status" value="1"/>
</dbReference>
<dbReference type="WBParaSite" id="MhA1_Contig0.frz3.fgene2">
    <property type="protein sequence ID" value="MhA1_Contig0.frz3.fgene2"/>
    <property type="gene ID" value="MhA1_Contig0.frz3.fgene2"/>
</dbReference>
<evidence type="ECO:0000256" key="2">
    <source>
        <dbReference type="ARBA" id="ARBA00051243"/>
    </source>
</evidence>
<dbReference type="InterPro" id="IPR000719">
    <property type="entry name" value="Prot_kinase_dom"/>
</dbReference>
<dbReference type="GO" id="GO:0005524">
    <property type="term" value="F:ATP binding"/>
    <property type="evidence" value="ECO:0007669"/>
    <property type="project" value="UniProtKB-UniRule"/>
</dbReference>
<keyword evidence="3" id="KW-0547">Nucleotide-binding</keyword>
<dbReference type="Gene3D" id="1.10.510.10">
    <property type="entry name" value="Transferase(Phosphotransferase) domain 1"/>
    <property type="match status" value="1"/>
</dbReference>
<dbReference type="PROSITE" id="PS00109">
    <property type="entry name" value="PROTEIN_KINASE_TYR"/>
    <property type="match status" value="1"/>
</dbReference>
<dbReference type="PRINTS" id="PR00109">
    <property type="entry name" value="TYRKINASE"/>
</dbReference>
<dbReference type="Gene3D" id="2.130.10.10">
    <property type="entry name" value="YVTN repeat-like/Quinoprotein amine dehydrogenase"/>
    <property type="match status" value="1"/>
</dbReference>
<proteinExistence type="predicted"/>
<evidence type="ECO:0000256" key="1">
    <source>
        <dbReference type="ARBA" id="ARBA00004167"/>
    </source>
</evidence>
<dbReference type="InterPro" id="IPR015897">
    <property type="entry name" value="CHK_kinase-like"/>
</dbReference>
<comment type="subcellular location">
    <subcellularLocation>
        <location evidence="1">Membrane</location>
        <topology evidence="1">Single-pass membrane protein</topology>
    </subcellularLocation>
</comment>
<sequence>MVEILASQKYQKDQKNIIIKDFTIQFVLKKVLADKLICEEKQQSIIDNLESFEAKDITNGKAFMSVIIRLSFKWKVRNFFEDIPSSIIMKREIRFYENFPLFEPRAKLPKFYYGSDYHPSHHEGLIIMEDLSKRGDTIPVLPGFNEPQLFALLEEVAMVHATSWRFPQWEKLIGTVPITYFSRKKIKTNVYRPGFFAEMQKSTHKLVELDPAVFKPLMSLLSPSFTFSSCGQSNYSGSKFGFPACLVHADLWTPNVLWIKDSQGQPTNKLCAIIDWQMVHSGNPGEDICRILSLNTTGIYRRKNTERLLTYYAGKVAEFMGGSSPFTILQLKEAYRQSMAFSAMYLCFGVVYYHEMDSIVGTDQDKRKLNQRELLERCRITYAFLQSPTYPALNEESILSFPDGQQVLAIASSERLLAIASHEYLYLFSNSLNSTDTKGYEEQLKIPLESSESITDLQILVDQRILLFCFSSSCRLCQIPINSTSSSSEGHCTIRHFEHVQSLRAVLSPENRLFVRAIHSANNASILAIDKTLETLAANDYVDILEHRVVASFHSGSFAYFIGSAKRADLPYQLLEAGKFKYRTDVRITRVCQNDTSQLGDGKSLESRMELVLSCEGLVCLDNSLHNNANQRAIAASISADRNTLLVVIERDETDNEDDWENKHTLVCRFSIKELENAFERLWSTCQQVESTKWQIKQCEEVMRDPQCFMFSWELDERLPLCRRFGQGGIGNCQLNSTKSLIYRSGWLENFNATLGTLISELKLEPEAKVVVVAEVEKALLLGFQNGTIQRVANIATIVEGQQQYQSTALWNITLENDQFGPFGMILDENNYLIFANKNKVHKLYLNCPTMYPQCEDIAWKDPLNCNWCAFPNETGLTMTKEQISEMCQSRGGFPLETCPPLVVEVTREESGTLTIWGKRLDTLKNLSISFCGKPCTVDKQLPDTTRCKMNLPFGHCKTLLLEGRFHSANNFTIIHDLSKQHNQISDGKIHPSYVMRAILVILAVVLISVALVVIYCSLYPKYAKRLIDLAFFRSGNNRDIGYNPIPPPTEPLRPFDSHTLGLALGGCARSNQNSFAPGGDDGPIVMLADGAQLDLRTFECIGEGYFSKVCRALCHYQIEKGGIETKHVAVKIIKNATSMEEVKLEVDTVSKCRHPNIVQYIDHFITDEMRFIHIVLEYMGGGDLHNFLIDRTNMPTIGDAFSYIVQIARGMAYLASQRIVHRDLAARNCMLDTDKRVAKVTDFGLSRALTRSKLYGENDENYVYIYVSGNQQQKLPYRWTAIECFGEDPLFSEKTDVWAFGVLIWEIFARHKEPYGNMKSIEVKKFLEAGERLERTKHCPEPLYDLMLICWDRDQTRRPNFDEICIQVEDIFEELMANDSESMNCQYESLNDSEYEAPIKQNVPCTQLSSYSSSGLSSTSTTRVVDDVNNSTAI</sequence>
<dbReference type="InterPro" id="IPR008266">
    <property type="entry name" value="Tyr_kinase_AS"/>
</dbReference>
<keyword evidence="5" id="KW-1133">Transmembrane helix</keyword>
<organism evidence="7 8">
    <name type="scientific">Meloidogyne hapla</name>
    <name type="common">Root-knot nematode worm</name>
    <dbReference type="NCBI Taxonomy" id="6305"/>
    <lineage>
        <taxon>Eukaryota</taxon>
        <taxon>Metazoa</taxon>
        <taxon>Ecdysozoa</taxon>
        <taxon>Nematoda</taxon>
        <taxon>Chromadorea</taxon>
        <taxon>Rhabditida</taxon>
        <taxon>Tylenchina</taxon>
        <taxon>Tylenchomorpha</taxon>
        <taxon>Tylenchoidea</taxon>
        <taxon>Meloidogynidae</taxon>
        <taxon>Meloidogyninae</taxon>
        <taxon>Meloidogyne</taxon>
    </lineage>
</organism>
<keyword evidence="7" id="KW-1185">Reference proteome</keyword>
<feature type="transmembrane region" description="Helical" evidence="5">
    <location>
        <begin position="994"/>
        <end position="1017"/>
    </location>
</feature>
<dbReference type="InterPro" id="IPR020635">
    <property type="entry name" value="Tyr_kinase_cat_dom"/>
</dbReference>
<protein>
    <submittedName>
        <fullName evidence="8">Protein kinase domain-containing protein</fullName>
    </submittedName>
</protein>
<dbReference type="GO" id="GO:0016477">
    <property type="term" value="P:cell migration"/>
    <property type="evidence" value="ECO:0007669"/>
    <property type="project" value="TreeGrafter"/>
</dbReference>
<dbReference type="InterPro" id="IPR015943">
    <property type="entry name" value="WD40/YVTN_repeat-like_dom_sf"/>
</dbReference>
<evidence type="ECO:0000256" key="4">
    <source>
        <dbReference type="SAM" id="MobiDB-lite"/>
    </source>
</evidence>
<dbReference type="SMART" id="SM00587">
    <property type="entry name" value="CHK"/>
    <property type="match status" value="1"/>
</dbReference>
<evidence type="ECO:0000256" key="3">
    <source>
        <dbReference type="PROSITE-ProRule" id="PRU10141"/>
    </source>
</evidence>
<dbReference type="InterPro" id="IPR011009">
    <property type="entry name" value="Kinase-like_dom_sf"/>
</dbReference>
<dbReference type="GO" id="GO:0043235">
    <property type="term" value="C:receptor complex"/>
    <property type="evidence" value="ECO:0007669"/>
    <property type="project" value="TreeGrafter"/>
</dbReference>
<evidence type="ECO:0000313" key="7">
    <source>
        <dbReference type="Proteomes" id="UP000095281"/>
    </source>
</evidence>
<dbReference type="InterPro" id="IPR001245">
    <property type="entry name" value="Ser-Thr/Tyr_kinase_cat_dom"/>
</dbReference>
<dbReference type="PANTHER" id="PTHR24416">
    <property type="entry name" value="TYROSINE-PROTEIN KINASE RECEPTOR"/>
    <property type="match status" value="1"/>
</dbReference>